<dbReference type="AlphaFoldDB" id="A0A286GN21"/>
<reference evidence="3" key="1">
    <citation type="submission" date="2017-09" db="EMBL/GenBank/DDBJ databases">
        <authorList>
            <person name="Varghese N."/>
            <person name="Submissions S."/>
        </authorList>
    </citation>
    <scope>NUCLEOTIDE SEQUENCE [LARGE SCALE GENOMIC DNA]</scope>
    <source>
        <strain evidence="3">DSM 29961</strain>
    </source>
</reference>
<name>A0A286GN21_9BACT</name>
<dbReference type="Proteomes" id="UP000219452">
    <property type="component" value="Unassembled WGS sequence"/>
</dbReference>
<dbReference type="RefSeq" id="WP_097130382.1">
    <property type="nucleotide sequence ID" value="NZ_OCNH01000006.1"/>
</dbReference>
<protein>
    <submittedName>
        <fullName evidence="2">Uncharacterized protein</fullName>
    </submittedName>
</protein>
<evidence type="ECO:0000256" key="1">
    <source>
        <dbReference type="SAM" id="SignalP"/>
    </source>
</evidence>
<sequence length="184" mass="20419">MKTFSKFPLLFAIALILCSIKVSAQFQLTWTPGVNMKASVVNMMAISHKLEQSSQFGFTGGVCLLGAFLREGKQVGWTATFEAGTQYVIIAPQLKYIPFASTGAERNFGIANPEADSSLAILIYSQTDSQMKSYQFDDTLRLYGNFDNSKLRLIYIPATGVYLLEDSTSIFTLKRTKTILPIEK</sequence>
<keyword evidence="3" id="KW-1185">Reference proteome</keyword>
<evidence type="ECO:0000313" key="3">
    <source>
        <dbReference type="Proteomes" id="UP000219452"/>
    </source>
</evidence>
<accession>A0A286GN21</accession>
<dbReference type="OrthoDB" id="937979at2"/>
<evidence type="ECO:0000313" key="2">
    <source>
        <dbReference type="EMBL" id="SOD96951.1"/>
    </source>
</evidence>
<feature type="chain" id="PRO_5012199888" evidence="1">
    <location>
        <begin position="25"/>
        <end position="184"/>
    </location>
</feature>
<feature type="signal peptide" evidence="1">
    <location>
        <begin position="1"/>
        <end position="24"/>
    </location>
</feature>
<organism evidence="2 3">
    <name type="scientific">Spirosoma fluviale</name>
    <dbReference type="NCBI Taxonomy" id="1597977"/>
    <lineage>
        <taxon>Bacteria</taxon>
        <taxon>Pseudomonadati</taxon>
        <taxon>Bacteroidota</taxon>
        <taxon>Cytophagia</taxon>
        <taxon>Cytophagales</taxon>
        <taxon>Cytophagaceae</taxon>
        <taxon>Spirosoma</taxon>
    </lineage>
</organism>
<proteinExistence type="predicted"/>
<dbReference type="EMBL" id="OCNH01000006">
    <property type="protein sequence ID" value="SOD96951.1"/>
    <property type="molecule type" value="Genomic_DNA"/>
</dbReference>
<keyword evidence="1" id="KW-0732">Signal</keyword>
<gene>
    <name evidence="2" type="ORF">SAMN06269250_5586</name>
</gene>